<dbReference type="Gene3D" id="3.20.20.370">
    <property type="entry name" value="Glycoside hydrolase/deacetylase"/>
    <property type="match status" value="1"/>
</dbReference>
<evidence type="ECO:0000256" key="1">
    <source>
        <dbReference type="SAM" id="SignalP"/>
    </source>
</evidence>
<dbReference type="EMBL" id="QFOI01000080">
    <property type="protein sequence ID" value="PZP50136.1"/>
    <property type="molecule type" value="Genomic_DNA"/>
</dbReference>
<dbReference type="InterPro" id="IPR050248">
    <property type="entry name" value="Polysacc_deacetylase_ArnD"/>
</dbReference>
<dbReference type="InterPro" id="IPR002509">
    <property type="entry name" value="NODB_dom"/>
</dbReference>
<dbReference type="Proteomes" id="UP000249645">
    <property type="component" value="Unassembled WGS sequence"/>
</dbReference>
<evidence type="ECO:0000313" key="4">
    <source>
        <dbReference type="Proteomes" id="UP000249645"/>
    </source>
</evidence>
<accession>A0A2W5GWA9</accession>
<dbReference type="SUPFAM" id="SSF88713">
    <property type="entry name" value="Glycoside hydrolase/deacetylase"/>
    <property type="match status" value="1"/>
</dbReference>
<dbReference type="PANTHER" id="PTHR10587">
    <property type="entry name" value="GLYCOSYL TRANSFERASE-RELATED"/>
    <property type="match status" value="1"/>
</dbReference>
<feature type="signal peptide" evidence="1">
    <location>
        <begin position="1"/>
        <end position="34"/>
    </location>
</feature>
<dbReference type="InterPro" id="IPR011330">
    <property type="entry name" value="Glyco_hydro/deAcase_b/a-brl"/>
</dbReference>
<dbReference type="PROSITE" id="PS51257">
    <property type="entry name" value="PROKAR_LIPOPROTEIN"/>
    <property type="match status" value="1"/>
</dbReference>
<organism evidence="3 4">
    <name type="scientific">Pseudopedobacter saltans</name>
    <dbReference type="NCBI Taxonomy" id="151895"/>
    <lineage>
        <taxon>Bacteria</taxon>
        <taxon>Pseudomonadati</taxon>
        <taxon>Bacteroidota</taxon>
        <taxon>Sphingobacteriia</taxon>
        <taxon>Sphingobacteriales</taxon>
        <taxon>Sphingobacteriaceae</taxon>
        <taxon>Pseudopedobacter</taxon>
    </lineage>
</organism>
<evidence type="ECO:0000313" key="3">
    <source>
        <dbReference type="EMBL" id="PZP50136.1"/>
    </source>
</evidence>
<feature type="chain" id="PRO_5016073642" description="NodB homology domain-containing protein" evidence="1">
    <location>
        <begin position="35"/>
        <end position="296"/>
    </location>
</feature>
<dbReference type="AlphaFoldDB" id="A0A2W5GWA9"/>
<gene>
    <name evidence="3" type="ORF">DI598_06265</name>
</gene>
<comment type="caution">
    <text evidence="3">The sequence shown here is derived from an EMBL/GenBank/DDBJ whole genome shotgun (WGS) entry which is preliminary data.</text>
</comment>
<protein>
    <recommendedName>
        <fullName evidence="2">NodB homology domain-containing protein</fullName>
    </recommendedName>
</protein>
<sequence length="296" mass="33817">MIRKIMTKTFLRKIGMTCFSFLCLALIISCTNENDPKTKKDTVSTTSTPNSIDSEKIVHTVPAPDSVPPLDTSKKYVFLTFDDGPQPGTENVMASIKETGVKASFFMIGLHATFSPLMRSYVEQIRNGYPDFVLTNHSYTHAFNDHYIAFYHNPQAAYNDFMRADSGLKIPEHIFRFPGNNAWVLDSGRMRGTKLVRPLMHIVDSLNGRVIGWDVEWHFKRNPHGSGSVPIQGAQLMARQIINTLEKNETYRKNSVVMLAHDRMFHQPNYKDSLVTMINILKEQHPEYIFETVEKL</sequence>
<dbReference type="Pfam" id="PF01522">
    <property type="entry name" value="Polysacc_deac_1"/>
    <property type="match status" value="1"/>
</dbReference>
<reference evidence="3 4" key="1">
    <citation type="submission" date="2017-11" db="EMBL/GenBank/DDBJ databases">
        <title>Infants hospitalized years apart are colonized by the same room-sourced microbial strains.</title>
        <authorList>
            <person name="Brooks B."/>
            <person name="Olm M.R."/>
            <person name="Firek B.A."/>
            <person name="Baker R."/>
            <person name="Thomas B.C."/>
            <person name="Morowitz M.J."/>
            <person name="Banfield J.F."/>
        </authorList>
    </citation>
    <scope>NUCLEOTIDE SEQUENCE [LARGE SCALE GENOMIC DNA]</scope>
    <source>
        <strain evidence="3">S2_009_000_R2_76</strain>
    </source>
</reference>
<name>A0A2W5GWA9_9SPHI</name>
<feature type="domain" description="NodB homology" evidence="2">
    <location>
        <begin position="71"/>
        <end position="142"/>
    </location>
</feature>
<evidence type="ECO:0000259" key="2">
    <source>
        <dbReference type="Pfam" id="PF01522"/>
    </source>
</evidence>
<dbReference type="GO" id="GO:0005975">
    <property type="term" value="P:carbohydrate metabolic process"/>
    <property type="evidence" value="ECO:0007669"/>
    <property type="project" value="InterPro"/>
</dbReference>
<proteinExistence type="predicted"/>
<keyword evidence="1" id="KW-0732">Signal</keyword>
<dbReference type="GO" id="GO:0016810">
    <property type="term" value="F:hydrolase activity, acting on carbon-nitrogen (but not peptide) bonds"/>
    <property type="evidence" value="ECO:0007669"/>
    <property type="project" value="InterPro"/>
</dbReference>